<accession>A0A8X7BTU0</accession>
<sequence length="93" mass="10082">MITSCPLLIQPISQKALTIKKKLVGMPNLSPTHTATDPRMSMPKGTINLKGGEKSILNDLQLQKCTLDDVKWLDKSMVTGANYGGKKIKSTLG</sequence>
<name>A0A8X7BTU0_9ARAC</name>
<proteinExistence type="predicted"/>
<dbReference type="AlphaFoldDB" id="A0A8X7BTU0"/>
<organism evidence="1 2">
    <name type="scientific">Trichonephila inaurata madagascariensis</name>
    <dbReference type="NCBI Taxonomy" id="2747483"/>
    <lineage>
        <taxon>Eukaryota</taxon>
        <taxon>Metazoa</taxon>
        <taxon>Ecdysozoa</taxon>
        <taxon>Arthropoda</taxon>
        <taxon>Chelicerata</taxon>
        <taxon>Arachnida</taxon>
        <taxon>Araneae</taxon>
        <taxon>Araneomorphae</taxon>
        <taxon>Entelegynae</taxon>
        <taxon>Araneoidea</taxon>
        <taxon>Nephilidae</taxon>
        <taxon>Trichonephila</taxon>
        <taxon>Trichonephila inaurata</taxon>
    </lineage>
</organism>
<comment type="caution">
    <text evidence="1">The sequence shown here is derived from an EMBL/GenBank/DDBJ whole genome shotgun (WGS) entry which is preliminary data.</text>
</comment>
<protein>
    <submittedName>
        <fullName evidence="1">Uncharacterized protein</fullName>
    </submittedName>
</protein>
<dbReference type="EMBL" id="BMAV01003052">
    <property type="protein sequence ID" value="GFY42392.1"/>
    <property type="molecule type" value="Genomic_DNA"/>
</dbReference>
<dbReference type="Proteomes" id="UP000886998">
    <property type="component" value="Unassembled WGS sequence"/>
</dbReference>
<keyword evidence="2" id="KW-1185">Reference proteome</keyword>
<evidence type="ECO:0000313" key="1">
    <source>
        <dbReference type="EMBL" id="GFY42392.1"/>
    </source>
</evidence>
<reference evidence="1" key="1">
    <citation type="submission" date="2020-08" db="EMBL/GenBank/DDBJ databases">
        <title>Multicomponent nature underlies the extraordinary mechanical properties of spider dragline silk.</title>
        <authorList>
            <person name="Kono N."/>
            <person name="Nakamura H."/>
            <person name="Mori M."/>
            <person name="Yoshida Y."/>
            <person name="Ohtoshi R."/>
            <person name="Malay A.D."/>
            <person name="Moran D.A.P."/>
            <person name="Tomita M."/>
            <person name="Numata K."/>
            <person name="Arakawa K."/>
        </authorList>
    </citation>
    <scope>NUCLEOTIDE SEQUENCE</scope>
</reference>
<evidence type="ECO:0000313" key="2">
    <source>
        <dbReference type="Proteomes" id="UP000886998"/>
    </source>
</evidence>
<gene>
    <name evidence="1" type="ORF">TNIN_156531</name>
</gene>